<dbReference type="InterPro" id="IPR008258">
    <property type="entry name" value="Transglycosylase_SLT_dom_1"/>
</dbReference>
<dbReference type="Gene3D" id="1.10.530.10">
    <property type="match status" value="1"/>
</dbReference>
<comment type="caution">
    <text evidence="2">The sequence shown here is derived from an EMBL/GenBank/DDBJ whole genome shotgun (WGS) entry which is preliminary data.</text>
</comment>
<dbReference type="CDD" id="cd16892">
    <property type="entry name" value="LT_VirB1-like"/>
    <property type="match status" value="1"/>
</dbReference>
<name>A0ABS5ZZ17_9PROT</name>
<dbReference type="Pfam" id="PF01464">
    <property type="entry name" value="SLT"/>
    <property type="match status" value="1"/>
</dbReference>
<organism evidence="2 3">
    <name type="scientific">Acidithiobacillus sulfurivorans</name>
    <dbReference type="NCBI Taxonomy" id="1958756"/>
    <lineage>
        <taxon>Bacteria</taxon>
        <taxon>Pseudomonadati</taxon>
        <taxon>Pseudomonadota</taxon>
        <taxon>Acidithiobacillia</taxon>
        <taxon>Acidithiobacillales</taxon>
        <taxon>Acidithiobacillaceae</taxon>
        <taxon>Acidithiobacillus</taxon>
    </lineage>
</organism>
<dbReference type="EMBL" id="JAAOMP010000077">
    <property type="protein sequence ID" value="MBU2759934.1"/>
    <property type="molecule type" value="Genomic_DNA"/>
</dbReference>
<protein>
    <submittedName>
        <fullName evidence="2">Lytic transglycosylase domain-containing protein</fullName>
    </submittedName>
</protein>
<gene>
    <name evidence="2" type="ORF">HAP95_07175</name>
</gene>
<dbReference type="Proteomes" id="UP000755654">
    <property type="component" value="Unassembled WGS sequence"/>
</dbReference>
<evidence type="ECO:0000259" key="1">
    <source>
        <dbReference type="Pfam" id="PF01464"/>
    </source>
</evidence>
<feature type="domain" description="Transglycosylase SLT" evidence="1">
    <location>
        <begin position="11"/>
        <end position="109"/>
    </location>
</feature>
<dbReference type="InterPro" id="IPR023346">
    <property type="entry name" value="Lysozyme-like_dom_sf"/>
</dbReference>
<evidence type="ECO:0000313" key="2">
    <source>
        <dbReference type="EMBL" id="MBU2759934.1"/>
    </source>
</evidence>
<reference evidence="2 3" key="1">
    <citation type="journal article" date="2021" name="ISME J.">
        <title>Genomic evolution of the class Acidithiobacillia: deep-branching Proteobacteria living in extreme acidic conditions.</title>
        <authorList>
            <person name="Moya-Beltran A."/>
            <person name="Beard S."/>
            <person name="Rojas-Villalobos C."/>
            <person name="Issotta F."/>
            <person name="Gallardo Y."/>
            <person name="Ulloa R."/>
            <person name="Giaveno A."/>
            <person name="Degli Esposti M."/>
            <person name="Johnson D.B."/>
            <person name="Quatrini R."/>
        </authorList>
    </citation>
    <scope>NUCLEOTIDE SEQUENCE [LARGE SCALE GENOMIC DNA]</scope>
    <source>
        <strain evidence="2 3">RW2</strain>
    </source>
</reference>
<proteinExistence type="predicted"/>
<dbReference type="SUPFAM" id="SSF53955">
    <property type="entry name" value="Lysozyme-like"/>
    <property type="match status" value="1"/>
</dbReference>
<sequence length="194" mass="20728">MVAVPITQVVAQCAPQVNPDTLAAIIRVESGGDALVLHDNSNGRTYHPKTRAQAIQILTALMASGARVDVGLGQVDTENFARYGLTPQNAFNACHNVRVAGKILTVDYRLAKMTYPAGQSALYHTFELYNSGNTSGDTGYADRILAAAGYPVYLKMQSHNSGTSGATPNNFPQYPWVGAQSGSRLQSVSWSILP</sequence>
<dbReference type="RefSeq" id="WP_215883597.1">
    <property type="nucleotide sequence ID" value="NZ_JAAOMP010000077.1"/>
</dbReference>
<keyword evidence="3" id="KW-1185">Reference proteome</keyword>
<accession>A0ABS5ZZ17</accession>
<evidence type="ECO:0000313" key="3">
    <source>
        <dbReference type="Proteomes" id="UP000755654"/>
    </source>
</evidence>